<feature type="chain" id="PRO_5046890313" evidence="1">
    <location>
        <begin position="22"/>
        <end position="274"/>
    </location>
</feature>
<accession>A0ABQ0J8M8</accession>
<comment type="caution">
    <text evidence="2">The sequence shown here is derived from an EMBL/GenBank/DDBJ whole genome shotgun (WGS) entry which is preliminary data.</text>
</comment>
<feature type="signal peptide" evidence="1">
    <location>
        <begin position="1"/>
        <end position="21"/>
    </location>
</feature>
<dbReference type="EMBL" id="BBMS01000007">
    <property type="protein sequence ID" value="GAL25086.1"/>
    <property type="molecule type" value="Genomic_DNA"/>
</dbReference>
<protein>
    <submittedName>
        <fullName evidence="2">Uncharacterized protein</fullName>
    </submittedName>
</protein>
<evidence type="ECO:0000256" key="1">
    <source>
        <dbReference type="SAM" id="SignalP"/>
    </source>
</evidence>
<organism evidence="2 3">
    <name type="scientific">Vibrio variabilis</name>
    <dbReference type="NCBI Taxonomy" id="990271"/>
    <lineage>
        <taxon>Bacteria</taxon>
        <taxon>Pseudomonadati</taxon>
        <taxon>Pseudomonadota</taxon>
        <taxon>Gammaproteobacteria</taxon>
        <taxon>Vibrionales</taxon>
        <taxon>Vibrionaceae</taxon>
        <taxon>Vibrio</taxon>
    </lineage>
</organism>
<proteinExistence type="predicted"/>
<dbReference type="Proteomes" id="UP000029223">
    <property type="component" value="Unassembled WGS sequence"/>
</dbReference>
<reference evidence="3" key="1">
    <citation type="submission" date="2014-09" db="EMBL/GenBank/DDBJ databases">
        <title>Vibrio variabilis JCM 19239. (C206) whole genome shotgun sequence.</title>
        <authorList>
            <person name="Sawabe T."/>
            <person name="Meirelles P."/>
            <person name="Nakanishi M."/>
            <person name="Sayaka M."/>
            <person name="Hattori M."/>
            <person name="Ohkuma M."/>
        </authorList>
    </citation>
    <scope>NUCLEOTIDE SEQUENCE [LARGE SCALE GENOMIC DNA]</scope>
    <source>
        <strain evidence="3">JCM 19239</strain>
    </source>
</reference>
<evidence type="ECO:0000313" key="2">
    <source>
        <dbReference type="EMBL" id="GAL25086.1"/>
    </source>
</evidence>
<gene>
    <name evidence="2" type="ORF">JCM19239_5913</name>
</gene>
<sequence>MNKKLLVVALSSVLGATSAFASGDAILNVEGEIQINGQTVIDNQGNLVGLEYAQQNQINIDEYFVPKNGKYTFENKANYRMVANIANEMVTYQYYYKTENDVWEEDGIYQSTDNGDGTYTAVGTYKTGNVDENGDWVWVEETYTETVRETELTEPQSTYMLGSLMTRLMEHEVLESTYPGMEPDKFTYTSVYQYGARLSSHTLDDGTVLSDCIVGVEGNITCKNMGEISWGESEYAMTLVGFEPAAAAQASSTNPLSIKRHLSAKRIFDKLTQK</sequence>
<evidence type="ECO:0000313" key="3">
    <source>
        <dbReference type="Proteomes" id="UP000029223"/>
    </source>
</evidence>
<keyword evidence="1" id="KW-0732">Signal</keyword>
<name>A0ABQ0J8M8_9VIBR</name>
<keyword evidence="3" id="KW-1185">Reference proteome</keyword>